<accession>A0AAD7N454</accession>
<dbReference type="InterPro" id="IPR036322">
    <property type="entry name" value="WD40_repeat_dom_sf"/>
</dbReference>
<dbReference type="EMBL" id="JARKIB010000085">
    <property type="protein sequence ID" value="KAJ7744863.1"/>
    <property type="molecule type" value="Genomic_DNA"/>
</dbReference>
<dbReference type="InterPro" id="IPR015943">
    <property type="entry name" value="WD40/YVTN_repeat-like_dom_sf"/>
</dbReference>
<reference evidence="1" key="1">
    <citation type="submission" date="2023-03" db="EMBL/GenBank/DDBJ databases">
        <title>Massive genome expansion in bonnet fungi (Mycena s.s.) driven by repeated elements and novel gene families across ecological guilds.</title>
        <authorList>
            <consortium name="Lawrence Berkeley National Laboratory"/>
            <person name="Harder C.B."/>
            <person name="Miyauchi S."/>
            <person name="Viragh M."/>
            <person name="Kuo A."/>
            <person name="Thoen E."/>
            <person name="Andreopoulos B."/>
            <person name="Lu D."/>
            <person name="Skrede I."/>
            <person name="Drula E."/>
            <person name="Henrissat B."/>
            <person name="Morin E."/>
            <person name="Kohler A."/>
            <person name="Barry K."/>
            <person name="LaButti K."/>
            <person name="Morin E."/>
            <person name="Salamov A."/>
            <person name="Lipzen A."/>
            <person name="Mereny Z."/>
            <person name="Hegedus B."/>
            <person name="Baldrian P."/>
            <person name="Stursova M."/>
            <person name="Weitz H."/>
            <person name="Taylor A."/>
            <person name="Grigoriev I.V."/>
            <person name="Nagy L.G."/>
            <person name="Martin F."/>
            <person name="Kauserud H."/>
        </authorList>
    </citation>
    <scope>NUCLEOTIDE SEQUENCE</scope>
    <source>
        <strain evidence="1">CBHHK182m</strain>
    </source>
</reference>
<sequence>MSAAGSEGTRLWSSRTFREIQRPTEITARGETTALLCVRRVDEPVDVIYSGTSEGYFFCWRQRDNQWEEIVFRHISNNKEKGDITAFAWDDSSNRLALCTTTGKVQVWGAVRHDSGQVYLNKVFSRRVSNLDASGVLFDMASHLRDKDVFVFGFNHTGPILRLAGKTGETVPGGDLSLGTPIGGIQADAKKGLVLLDNSLAGPSFWRFHDQAVIKTYSIARTRNHYRPKNVRLADAGTTVVAGGDHGDLYVFDTHSGARLEKLSIGTEEFVQVVITAEVEDVPTIFASPSREGDRFEVMVWKRLAPKPKAAPSRFWERVWSNLLRILILCCCVGFLVQNLQQVVGIVKAKRAVDPKDLVEVVVGPQLE</sequence>
<evidence type="ECO:0000313" key="1">
    <source>
        <dbReference type="EMBL" id="KAJ7744863.1"/>
    </source>
</evidence>
<comment type="caution">
    <text evidence="1">The sequence shown here is derived from an EMBL/GenBank/DDBJ whole genome shotgun (WGS) entry which is preliminary data.</text>
</comment>
<proteinExistence type="predicted"/>
<evidence type="ECO:0008006" key="3">
    <source>
        <dbReference type="Google" id="ProtNLM"/>
    </source>
</evidence>
<evidence type="ECO:0000313" key="2">
    <source>
        <dbReference type="Proteomes" id="UP001215598"/>
    </source>
</evidence>
<dbReference type="Gene3D" id="2.130.10.10">
    <property type="entry name" value="YVTN repeat-like/Quinoprotein amine dehydrogenase"/>
    <property type="match status" value="1"/>
</dbReference>
<dbReference type="AlphaFoldDB" id="A0AAD7N454"/>
<name>A0AAD7N454_9AGAR</name>
<keyword evidence="2" id="KW-1185">Reference proteome</keyword>
<dbReference type="SUPFAM" id="SSF50978">
    <property type="entry name" value="WD40 repeat-like"/>
    <property type="match status" value="1"/>
</dbReference>
<organism evidence="1 2">
    <name type="scientific">Mycena metata</name>
    <dbReference type="NCBI Taxonomy" id="1033252"/>
    <lineage>
        <taxon>Eukaryota</taxon>
        <taxon>Fungi</taxon>
        <taxon>Dikarya</taxon>
        <taxon>Basidiomycota</taxon>
        <taxon>Agaricomycotina</taxon>
        <taxon>Agaricomycetes</taxon>
        <taxon>Agaricomycetidae</taxon>
        <taxon>Agaricales</taxon>
        <taxon>Marasmiineae</taxon>
        <taxon>Mycenaceae</taxon>
        <taxon>Mycena</taxon>
    </lineage>
</organism>
<dbReference type="Proteomes" id="UP001215598">
    <property type="component" value="Unassembled WGS sequence"/>
</dbReference>
<protein>
    <recommendedName>
        <fullName evidence="3">WD40 repeat-like protein</fullName>
    </recommendedName>
</protein>
<gene>
    <name evidence="1" type="ORF">B0H16DRAFT_1727070</name>
</gene>